<evidence type="ECO:0000313" key="2">
    <source>
        <dbReference type="EMBL" id="EFM13124.1"/>
    </source>
</evidence>
<protein>
    <submittedName>
        <fullName evidence="2">Peptidase M16 domain protein</fullName>
    </submittedName>
</protein>
<dbReference type="GO" id="GO:0046872">
    <property type="term" value="F:metal ion binding"/>
    <property type="evidence" value="ECO:0007669"/>
    <property type="project" value="InterPro"/>
</dbReference>
<gene>
    <name evidence="2" type="ORF">PaecuDRAFT_0635</name>
</gene>
<keyword evidence="3" id="KW-1185">Reference proteome</keyword>
<dbReference type="Proteomes" id="UP000005387">
    <property type="component" value="Unassembled WGS sequence"/>
</dbReference>
<evidence type="ECO:0000313" key="3">
    <source>
        <dbReference type="Proteomes" id="UP000005387"/>
    </source>
</evidence>
<dbReference type="InterPro" id="IPR007863">
    <property type="entry name" value="Peptidase_M16_C"/>
</dbReference>
<dbReference type="InterPro" id="IPR011249">
    <property type="entry name" value="Metalloenz_LuxS/M16"/>
</dbReference>
<dbReference type="RefSeq" id="WP_006036650.1">
    <property type="nucleotide sequence ID" value="NZ_AEDD01000001.1"/>
</dbReference>
<dbReference type="AlphaFoldDB" id="E0I4B0"/>
<evidence type="ECO:0000259" key="1">
    <source>
        <dbReference type="Pfam" id="PF05193"/>
    </source>
</evidence>
<name>E0I4B0_9BACL</name>
<accession>E0I4B0</accession>
<dbReference type="PANTHER" id="PTHR11851:SF186">
    <property type="entry name" value="INACTIVE METALLOPROTEASE YMFF-RELATED"/>
    <property type="match status" value="1"/>
</dbReference>
<dbReference type="Gene3D" id="3.30.830.10">
    <property type="entry name" value="Metalloenzyme, LuxS/M16 peptidase-like"/>
    <property type="match status" value="2"/>
</dbReference>
<dbReference type="SUPFAM" id="SSF63411">
    <property type="entry name" value="LuxS/MPP-like metallohydrolase"/>
    <property type="match status" value="2"/>
</dbReference>
<feature type="domain" description="Peptidase M16 C-terminal" evidence="1">
    <location>
        <begin position="184"/>
        <end position="360"/>
    </location>
</feature>
<dbReference type="NCBIfam" id="NF047422">
    <property type="entry name" value="YfmF_fam"/>
    <property type="match status" value="1"/>
</dbReference>
<dbReference type="InterPro" id="IPR050361">
    <property type="entry name" value="MPP/UQCRC_Complex"/>
</dbReference>
<sequence>MSSSTFERGQVNRIRLHVMPTKRFKTFAITLYAGIPLEEKQVTSTALLPFILRRGTSRTPETIALRERLDDLYGAGFGFDVFKRGDSQFIQFRMDVIHDQFVQTNESLLAASLRYMGEVVTEPALENGHFVTKYVDAEKETLRKRLESIINDKIRYAAERCVEVMCEDDPYRLHALGNRADLTSLTADVLYERYHQWLNEAVFDLYVAGDTTLEEVKTIVEQSFKLPTGECGDYGLAPLISNSRQLKTVVEKMDVKQGKLNLGLRTGISYADDDYAALLVYNGVLGAYPHSKLFLNVREKASLAYYASSRLDGHKGMMTIQSGIEIDKYEKAVAIIREQLADIEAGKISELEITQTKAMLINHVREMQDSAYEMIGYDFNAVFSSSKRTGEQLIAQVNSVTADDIVRVAKQIELDTIYFLRDGKEA</sequence>
<reference evidence="2 3" key="1">
    <citation type="submission" date="2010-07" db="EMBL/GenBank/DDBJ databases">
        <title>The draft genome of Paenibacillus curdlanolyticus YK9.</title>
        <authorList>
            <consortium name="US DOE Joint Genome Institute (JGI-PGF)"/>
            <person name="Lucas S."/>
            <person name="Copeland A."/>
            <person name="Lapidus A."/>
            <person name="Cheng J.-F."/>
            <person name="Bruce D."/>
            <person name="Goodwin L."/>
            <person name="Pitluck S."/>
            <person name="Land M.L."/>
            <person name="Hauser L."/>
            <person name="Chang Y.-J."/>
            <person name="Jeffries C."/>
            <person name="Anderson I.J."/>
            <person name="Johnson E."/>
            <person name="Loganathan U."/>
            <person name="Mulhopadhyay B."/>
            <person name="Kyrpides N."/>
            <person name="Woyke T.J."/>
        </authorList>
    </citation>
    <scope>NUCLEOTIDE SEQUENCE [LARGE SCALE GENOMIC DNA]</scope>
    <source>
        <strain evidence="2 3">YK9</strain>
    </source>
</reference>
<dbReference type="STRING" id="717606.PaecuDRAFT_0635"/>
<organism evidence="2 3">
    <name type="scientific">Paenibacillus curdlanolyticus YK9</name>
    <dbReference type="NCBI Taxonomy" id="717606"/>
    <lineage>
        <taxon>Bacteria</taxon>
        <taxon>Bacillati</taxon>
        <taxon>Bacillota</taxon>
        <taxon>Bacilli</taxon>
        <taxon>Bacillales</taxon>
        <taxon>Paenibacillaceae</taxon>
        <taxon>Paenibacillus</taxon>
    </lineage>
</organism>
<dbReference type="EMBL" id="AEDD01000001">
    <property type="protein sequence ID" value="EFM13124.1"/>
    <property type="molecule type" value="Genomic_DNA"/>
</dbReference>
<dbReference type="eggNOG" id="COG0612">
    <property type="taxonomic scope" value="Bacteria"/>
</dbReference>
<dbReference type="Pfam" id="PF05193">
    <property type="entry name" value="Peptidase_M16_C"/>
    <property type="match status" value="1"/>
</dbReference>
<dbReference type="PANTHER" id="PTHR11851">
    <property type="entry name" value="METALLOPROTEASE"/>
    <property type="match status" value="1"/>
</dbReference>
<proteinExistence type="predicted"/>